<keyword evidence="1" id="KW-0732">Signal</keyword>
<keyword evidence="3" id="KW-1185">Reference proteome</keyword>
<evidence type="ECO:0000313" key="2">
    <source>
        <dbReference type="EMBL" id="KAG0569311.1"/>
    </source>
</evidence>
<name>A0A8T0HC08_CERPU</name>
<sequence length="70" mass="8085">MDCTSLLVLIMKCRVVCMMRNLCVVKLQHLCSLNASRSTKTYFPATYNHARCHHRSKKTFIIILSRVEAV</sequence>
<evidence type="ECO:0008006" key="4">
    <source>
        <dbReference type="Google" id="ProtNLM"/>
    </source>
</evidence>
<comment type="caution">
    <text evidence="2">The sequence shown here is derived from an EMBL/GenBank/DDBJ whole genome shotgun (WGS) entry which is preliminary data.</text>
</comment>
<dbReference type="EMBL" id="CM026427">
    <property type="protein sequence ID" value="KAG0569311.1"/>
    <property type="molecule type" value="Genomic_DNA"/>
</dbReference>
<gene>
    <name evidence="2" type="ORF">KC19_6G082400</name>
</gene>
<feature type="signal peptide" evidence="1">
    <location>
        <begin position="1"/>
        <end position="18"/>
    </location>
</feature>
<dbReference type="Proteomes" id="UP000822688">
    <property type="component" value="Chromosome 6"/>
</dbReference>
<evidence type="ECO:0000313" key="3">
    <source>
        <dbReference type="Proteomes" id="UP000822688"/>
    </source>
</evidence>
<dbReference type="AlphaFoldDB" id="A0A8T0HC08"/>
<organism evidence="2 3">
    <name type="scientific">Ceratodon purpureus</name>
    <name type="common">Fire moss</name>
    <name type="synonym">Dicranum purpureum</name>
    <dbReference type="NCBI Taxonomy" id="3225"/>
    <lineage>
        <taxon>Eukaryota</taxon>
        <taxon>Viridiplantae</taxon>
        <taxon>Streptophyta</taxon>
        <taxon>Embryophyta</taxon>
        <taxon>Bryophyta</taxon>
        <taxon>Bryophytina</taxon>
        <taxon>Bryopsida</taxon>
        <taxon>Dicranidae</taxon>
        <taxon>Pseudoditrichales</taxon>
        <taxon>Ditrichaceae</taxon>
        <taxon>Ceratodon</taxon>
    </lineage>
</organism>
<feature type="chain" id="PRO_5035804053" description="Secreted protein" evidence="1">
    <location>
        <begin position="19"/>
        <end position="70"/>
    </location>
</feature>
<proteinExistence type="predicted"/>
<accession>A0A8T0HC08</accession>
<protein>
    <recommendedName>
        <fullName evidence="4">Secreted protein</fullName>
    </recommendedName>
</protein>
<reference evidence="2 3" key="1">
    <citation type="submission" date="2020-06" db="EMBL/GenBank/DDBJ databases">
        <title>WGS assembly of Ceratodon purpureus strain R40.</title>
        <authorList>
            <person name="Carey S.B."/>
            <person name="Jenkins J."/>
            <person name="Shu S."/>
            <person name="Lovell J.T."/>
            <person name="Sreedasyam A."/>
            <person name="Maumus F."/>
            <person name="Tiley G.P."/>
            <person name="Fernandez-Pozo N."/>
            <person name="Barry K."/>
            <person name="Chen C."/>
            <person name="Wang M."/>
            <person name="Lipzen A."/>
            <person name="Daum C."/>
            <person name="Saski C.A."/>
            <person name="Payton A.C."/>
            <person name="Mcbreen J.C."/>
            <person name="Conrad R.E."/>
            <person name="Kollar L.M."/>
            <person name="Olsson S."/>
            <person name="Huttunen S."/>
            <person name="Landis J.B."/>
            <person name="Wickett N.J."/>
            <person name="Johnson M.G."/>
            <person name="Rensing S.A."/>
            <person name="Grimwood J."/>
            <person name="Schmutz J."/>
            <person name="Mcdaniel S.F."/>
        </authorList>
    </citation>
    <scope>NUCLEOTIDE SEQUENCE [LARGE SCALE GENOMIC DNA]</scope>
    <source>
        <strain evidence="2 3">R40</strain>
    </source>
</reference>
<evidence type="ECO:0000256" key="1">
    <source>
        <dbReference type="SAM" id="SignalP"/>
    </source>
</evidence>